<gene>
    <name evidence="4" type="ORF">MELIAE_LOCUS9749</name>
</gene>
<dbReference type="Proteomes" id="UP001154078">
    <property type="component" value="Chromosome 7"/>
</dbReference>
<evidence type="ECO:0000256" key="2">
    <source>
        <dbReference type="SAM" id="Coils"/>
    </source>
</evidence>
<reference evidence="4" key="1">
    <citation type="submission" date="2021-12" db="EMBL/GenBank/DDBJ databases">
        <authorList>
            <person name="King R."/>
        </authorList>
    </citation>
    <scope>NUCLEOTIDE SEQUENCE</scope>
</reference>
<keyword evidence="5" id="KW-1185">Reference proteome</keyword>
<organism evidence="4 5">
    <name type="scientific">Brassicogethes aeneus</name>
    <name type="common">Rape pollen beetle</name>
    <name type="synonym">Meligethes aeneus</name>
    <dbReference type="NCBI Taxonomy" id="1431903"/>
    <lineage>
        <taxon>Eukaryota</taxon>
        <taxon>Metazoa</taxon>
        <taxon>Ecdysozoa</taxon>
        <taxon>Arthropoda</taxon>
        <taxon>Hexapoda</taxon>
        <taxon>Insecta</taxon>
        <taxon>Pterygota</taxon>
        <taxon>Neoptera</taxon>
        <taxon>Endopterygota</taxon>
        <taxon>Coleoptera</taxon>
        <taxon>Polyphaga</taxon>
        <taxon>Cucujiformia</taxon>
        <taxon>Nitidulidae</taxon>
        <taxon>Meligethinae</taxon>
        <taxon>Brassicogethes</taxon>
    </lineage>
</organism>
<evidence type="ECO:0000256" key="1">
    <source>
        <dbReference type="ARBA" id="ARBA00023054"/>
    </source>
</evidence>
<feature type="domain" description="A-kinase anchor protein 2 C-terminal" evidence="3">
    <location>
        <begin position="70"/>
        <end position="163"/>
    </location>
</feature>
<proteinExistence type="predicted"/>
<dbReference type="Pfam" id="PF15304">
    <property type="entry name" value="AKAP2_C"/>
    <property type="match status" value="1"/>
</dbReference>
<keyword evidence="1 2" id="KW-0175">Coiled coil</keyword>
<dbReference type="InterPro" id="IPR029304">
    <property type="entry name" value="AKAP2_C"/>
</dbReference>
<evidence type="ECO:0000259" key="3">
    <source>
        <dbReference type="Pfam" id="PF15304"/>
    </source>
</evidence>
<feature type="coiled-coil region" evidence="2">
    <location>
        <begin position="1"/>
        <end position="28"/>
    </location>
</feature>
<evidence type="ECO:0000313" key="4">
    <source>
        <dbReference type="EMBL" id="CAH0559871.1"/>
    </source>
</evidence>
<dbReference type="EMBL" id="OV121138">
    <property type="protein sequence ID" value="CAH0559871.1"/>
    <property type="molecule type" value="Genomic_DNA"/>
</dbReference>
<evidence type="ECO:0000313" key="5">
    <source>
        <dbReference type="Proteomes" id="UP001154078"/>
    </source>
</evidence>
<name>A0A9P0FLP8_BRAAE</name>
<sequence length="261" mass="29550">MNGNNNTLDRIQKEIKESLERDNELRKLYNGKVENNETNNNEVIFNGNGTTNGVSSGITNGVSPLKQVQKTNGVRLFTQNTNPTRGLMKTFFKTRGKVNAVTKFSSSLNKMWTPEDYFNPTKVNLEKGKPIRKGFVSAEEKMKQELMDFKKREEDLRRERRKSQPDIMAALSLEEELDEAHLAEKHTFPLKSAKSLSNLYSDSEDVFQDSAFSAPCSLKPSSRNGSGSAALLCDMLDYRDEIPGTHSLIKQFENLKSQDRT</sequence>
<dbReference type="OrthoDB" id="6512841at2759"/>
<accession>A0A9P0FLP8</accession>
<protein>
    <recommendedName>
        <fullName evidence="3">A-kinase anchor protein 2 C-terminal domain-containing protein</fullName>
    </recommendedName>
</protein>
<dbReference type="AlphaFoldDB" id="A0A9P0FLP8"/>